<evidence type="ECO:0000313" key="2">
    <source>
        <dbReference type="Proteomes" id="UP000483820"/>
    </source>
</evidence>
<dbReference type="AlphaFoldDB" id="A0A6A5FUM7"/>
<dbReference type="CTD" id="9797521"/>
<accession>A0A6A5FUM7</accession>
<proteinExistence type="predicted"/>
<sequence>MNAVPPVRRFPRAALLRHMRVWNRFVKKVREDKIDHLPLRLRNYIEAHRSELIMFLCALERLPLFPHEQRERLLEFLKEVYLSQIEPPPPNPTQHNPNAKHWWCEHCNIEHRLNRTFIQEDLNAYKDGLGEEGVDKMEFPYDDYK</sequence>
<comment type="caution">
    <text evidence="1">The sequence shown here is derived from an EMBL/GenBank/DDBJ whole genome shotgun (WGS) entry which is preliminary data.</text>
</comment>
<dbReference type="Proteomes" id="UP000483820">
    <property type="component" value="Chromosome X"/>
</dbReference>
<evidence type="ECO:0000313" key="1">
    <source>
        <dbReference type="EMBL" id="KAF1746328.1"/>
    </source>
</evidence>
<dbReference type="EMBL" id="WUAV01000006">
    <property type="protein sequence ID" value="KAF1746328.1"/>
    <property type="molecule type" value="Genomic_DNA"/>
</dbReference>
<dbReference type="KEGG" id="crq:GCK72_022781"/>
<organism evidence="1 2">
    <name type="scientific">Caenorhabditis remanei</name>
    <name type="common">Caenorhabditis vulgaris</name>
    <dbReference type="NCBI Taxonomy" id="31234"/>
    <lineage>
        <taxon>Eukaryota</taxon>
        <taxon>Metazoa</taxon>
        <taxon>Ecdysozoa</taxon>
        <taxon>Nematoda</taxon>
        <taxon>Chromadorea</taxon>
        <taxon>Rhabditida</taxon>
        <taxon>Rhabditina</taxon>
        <taxon>Rhabditomorpha</taxon>
        <taxon>Rhabditoidea</taxon>
        <taxon>Rhabditidae</taxon>
        <taxon>Peloderinae</taxon>
        <taxon>Caenorhabditis</taxon>
    </lineage>
</organism>
<dbReference type="RefSeq" id="XP_003090992.2">
    <property type="nucleotide sequence ID" value="XM_003090944.2"/>
</dbReference>
<protein>
    <submittedName>
        <fullName evidence="1">Uncharacterized protein</fullName>
    </submittedName>
</protein>
<dbReference type="GeneID" id="9797521"/>
<gene>
    <name evidence="1" type="ORF">GCK72_022781</name>
</gene>
<reference evidence="1 2" key="1">
    <citation type="submission" date="2019-12" db="EMBL/GenBank/DDBJ databases">
        <title>Chromosome-level assembly of the Caenorhabditis remanei genome.</title>
        <authorList>
            <person name="Teterina A.A."/>
            <person name="Willis J.H."/>
            <person name="Phillips P.C."/>
        </authorList>
    </citation>
    <scope>NUCLEOTIDE SEQUENCE [LARGE SCALE GENOMIC DNA]</scope>
    <source>
        <strain evidence="1 2">PX506</strain>
        <tissue evidence="1">Whole organism</tissue>
    </source>
</reference>
<name>A0A6A5FUM7_CAERE</name>